<reference evidence="6 7" key="1">
    <citation type="submission" date="2022-02" db="EMBL/GenBank/DDBJ databases">
        <title>Comparative genomics of the first Antarctic Pseudomonas spp. capable of biotransforming 2,4,6-Trinitrotoluene.</title>
        <authorList>
            <person name="Cabrera M.A."/>
            <person name="Marquez S.L."/>
            <person name="Perez-Donoso J.M."/>
        </authorList>
    </citation>
    <scope>NUCLEOTIDE SEQUENCE [LARGE SCALE GENOMIC DNA]</scope>
    <source>
        <strain evidence="6 7">TNT19</strain>
    </source>
</reference>
<evidence type="ECO:0000256" key="4">
    <source>
        <dbReference type="ARBA" id="ARBA00023163"/>
    </source>
</evidence>
<evidence type="ECO:0000313" key="6">
    <source>
        <dbReference type="EMBL" id="MCK1788961.1"/>
    </source>
</evidence>
<evidence type="ECO:0000259" key="5">
    <source>
        <dbReference type="PROSITE" id="PS50931"/>
    </source>
</evidence>
<dbReference type="CDD" id="cd05466">
    <property type="entry name" value="PBP2_LTTR_substrate"/>
    <property type="match status" value="1"/>
</dbReference>
<dbReference type="PROSITE" id="PS50931">
    <property type="entry name" value="HTH_LYSR"/>
    <property type="match status" value="1"/>
</dbReference>
<evidence type="ECO:0000256" key="3">
    <source>
        <dbReference type="ARBA" id="ARBA00023125"/>
    </source>
</evidence>
<dbReference type="PANTHER" id="PTHR30126">
    <property type="entry name" value="HTH-TYPE TRANSCRIPTIONAL REGULATOR"/>
    <property type="match status" value="1"/>
</dbReference>
<dbReference type="RefSeq" id="WP_247286613.1">
    <property type="nucleotide sequence ID" value="NZ_JAKNRW010000001.1"/>
</dbReference>
<dbReference type="Gene3D" id="1.10.10.10">
    <property type="entry name" value="Winged helix-like DNA-binding domain superfamily/Winged helix DNA-binding domain"/>
    <property type="match status" value="1"/>
</dbReference>
<name>A0ABT0ET98_9PSED</name>
<evidence type="ECO:0000256" key="2">
    <source>
        <dbReference type="ARBA" id="ARBA00023015"/>
    </source>
</evidence>
<keyword evidence="7" id="KW-1185">Reference proteome</keyword>
<dbReference type="InterPro" id="IPR036388">
    <property type="entry name" value="WH-like_DNA-bd_sf"/>
</dbReference>
<dbReference type="Pfam" id="PF03466">
    <property type="entry name" value="LysR_substrate"/>
    <property type="match status" value="1"/>
</dbReference>
<organism evidence="6 7">
    <name type="scientific">Pseudomonas violetae</name>
    <dbReference type="NCBI Taxonomy" id="2915813"/>
    <lineage>
        <taxon>Bacteria</taxon>
        <taxon>Pseudomonadati</taxon>
        <taxon>Pseudomonadota</taxon>
        <taxon>Gammaproteobacteria</taxon>
        <taxon>Pseudomonadales</taxon>
        <taxon>Pseudomonadaceae</taxon>
        <taxon>Pseudomonas</taxon>
    </lineage>
</organism>
<dbReference type="Gene3D" id="3.40.190.10">
    <property type="entry name" value="Periplasmic binding protein-like II"/>
    <property type="match status" value="1"/>
</dbReference>
<accession>A0ABT0ET98</accession>
<dbReference type="PANTHER" id="PTHR30126:SF98">
    <property type="entry name" value="HTH-TYPE TRANSCRIPTIONAL ACTIVATOR BAUR"/>
    <property type="match status" value="1"/>
</dbReference>
<dbReference type="InterPro" id="IPR036390">
    <property type="entry name" value="WH_DNA-bd_sf"/>
</dbReference>
<keyword evidence="3" id="KW-0238">DNA-binding</keyword>
<evidence type="ECO:0000313" key="7">
    <source>
        <dbReference type="Proteomes" id="UP001299876"/>
    </source>
</evidence>
<gene>
    <name evidence="6" type="ORF">L9059_01910</name>
</gene>
<dbReference type="SUPFAM" id="SSF46785">
    <property type="entry name" value="Winged helix' DNA-binding domain"/>
    <property type="match status" value="1"/>
</dbReference>
<comment type="caution">
    <text evidence="6">The sequence shown here is derived from an EMBL/GenBank/DDBJ whole genome shotgun (WGS) entry which is preliminary data.</text>
</comment>
<dbReference type="Pfam" id="PF00126">
    <property type="entry name" value="HTH_1"/>
    <property type="match status" value="1"/>
</dbReference>
<protein>
    <submittedName>
        <fullName evidence="6">LysR family transcriptional regulator</fullName>
    </submittedName>
</protein>
<dbReference type="InterPro" id="IPR005119">
    <property type="entry name" value="LysR_subst-bd"/>
</dbReference>
<keyword evidence="2" id="KW-0805">Transcription regulation</keyword>
<keyword evidence="4" id="KW-0804">Transcription</keyword>
<comment type="similarity">
    <text evidence="1">Belongs to the LysR transcriptional regulatory family.</text>
</comment>
<sequence>MPLHSKHDYSISKASNTDIRLLSVFIAVVESGGLTQAQEPLNIALSSISTYIQDLETRLGLKLCNRGRGGFSLTENGREVYREAQQLFSAVQQFNANVATLKGRLAGELQIGILDNSTMSPKTRVPEVIHRFSEQHPDVHISIKVLSSDEIEEELISGSLHLGIGLFPDTKQALRALVSFPVTIDLYCGSQSPLFKKEVITADDLQSTAYAKGCYSPDIKSKLFHQLPAPTASSHLSEGLAFLIMSGRYIGYLPRRYSANWVNNDEMRALPEEQFSHELELSLMVRRGEAVGPMMRAFLESFSAFTDK</sequence>
<dbReference type="SUPFAM" id="SSF53850">
    <property type="entry name" value="Periplasmic binding protein-like II"/>
    <property type="match status" value="1"/>
</dbReference>
<proteinExistence type="inferred from homology"/>
<feature type="domain" description="HTH lysR-type" evidence="5">
    <location>
        <begin position="17"/>
        <end position="74"/>
    </location>
</feature>
<evidence type="ECO:0000256" key="1">
    <source>
        <dbReference type="ARBA" id="ARBA00009437"/>
    </source>
</evidence>
<dbReference type="EMBL" id="JAKNRW010000001">
    <property type="protein sequence ID" value="MCK1788961.1"/>
    <property type="molecule type" value="Genomic_DNA"/>
</dbReference>
<dbReference type="InterPro" id="IPR000847">
    <property type="entry name" value="LysR_HTH_N"/>
</dbReference>
<dbReference type="Proteomes" id="UP001299876">
    <property type="component" value="Unassembled WGS sequence"/>
</dbReference>